<reference evidence="1 2" key="1">
    <citation type="submission" date="2006-09" db="EMBL/GenBank/DDBJ databases">
        <title>Sequence and annotation of the 288-kb ATCV-1 virus that infects an endosymbiotic Chlorella strain of the heliozoon Acanthocystis turfacea.</title>
        <authorList>
            <person name="Fitzgerald L.A."/>
            <person name="Graves M.V."/>
            <person name="Li X."/>
            <person name="Pfitzner A.J.P."/>
            <person name="Hartigan J."/>
            <person name="Van Etten J.L."/>
        </authorList>
    </citation>
    <scope>NUCLEOTIDE SEQUENCE [LARGE SCALE GENOMIC DNA]</scope>
    <source>
        <strain evidence="1 2">ATCV-1</strain>
    </source>
</reference>
<protein>
    <submittedName>
        <fullName evidence="1">Uncharacterized protein z718L</fullName>
    </submittedName>
</protein>
<dbReference type="KEGG" id="vg:5470218"/>
<dbReference type="EMBL" id="EF101928">
    <property type="protein sequence ID" value="ABT16852.1"/>
    <property type="molecule type" value="Genomic_DNA"/>
</dbReference>
<organism evidence="1 2">
    <name type="scientific">Chlorovirus heliozoae</name>
    <dbReference type="NCBI Taxonomy" id="322019"/>
    <lineage>
        <taxon>Viruses</taxon>
        <taxon>Varidnaviria</taxon>
        <taxon>Bamfordvirae</taxon>
        <taxon>Nucleocytoviricota</taxon>
        <taxon>Megaviricetes</taxon>
        <taxon>Algavirales</taxon>
        <taxon>Phycodnaviridae</taxon>
        <taxon>Chlorovirus</taxon>
    </lineage>
</organism>
<dbReference type="Proteomes" id="UP000202420">
    <property type="component" value="Segment"/>
</dbReference>
<evidence type="ECO:0000313" key="2">
    <source>
        <dbReference type="Proteomes" id="UP000202420"/>
    </source>
</evidence>
<dbReference type="GeneID" id="5470218"/>
<name>A7K9X8_9PHYC</name>
<gene>
    <name evidence="1" type="primary">z718L</name>
    <name evidence="1" type="ORF">ATCV1_z718L</name>
</gene>
<evidence type="ECO:0000313" key="1">
    <source>
        <dbReference type="EMBL" id="ABT16852.1"/>
    </source>
</evidence>
<dbReference type="RefSeq" id="YP_001427199.1">
    <property type="nucleotide sequence ID" value="NC_008724.1"/>
</dbReference>
<keyword evidence="2" id="KW-1185">Reference proteome</keyword>
<sequence>MLVAMKHNCKKFVLDIRKFQLRIIGNKWLLHSLLEIYRQDERKFCNFLFHVGIRVMQKFSNSAFEGRVVRTNCNTVEMIEHKTAIRCETTGLASENV</sequence>
<accession>A7K9X8</accession>
<proteinExistence type="predicted"/>